<gene>
    <name evidence="8" type="primary">AUGUSTUS-3.0.2_11717</name>
    <name evidence="8" type="ORF">TcasGA2_TC011717</name>
</gene>
<evidence type="ECO:0000256" key="1">
    <source>
        <dbReference type="ARBA" id="ARBA00004123"/>
    </source>
</evidence>
<dbReference type="eggNOG" id="KOG4521">
    <property type="taxonomic scope" value="Eukaryota"/>
</dbReference>
<dbReference type="Pfam" id="PF23345">
    <property type="entry name" value="NUP160_helical"/>
    <property type="match status" value="1"/>
</dbReference>
<keyword evidence="9" id="KW-1185">Reference proteome</keyword>
<reference evidence="8 9" key="2">
    <citation type="journal article" date="2010" name="Nucleic Acids Res.">
        <title>BeetleBase in 2010: revisions to provide comprehensive genomic information for Tribolium castaneum.</title>
        <authorList>
            <person name="Kim H.S."/>
            <person name="Murphy T."/>
            <person name="Xia J."/>
            <person name="Caragea D."/>
            <person name="Park Y."/>
            <person name="Beeman R.W."/>
            <person name="Lorenzen M.D."/>
            <person name="Butcher S."/>
            <person name="Manak J.R."/>
            <person name="Brown S.J."/>
        </authorList>
    </citation>
    <scope>GENOME REANNOTATION</scope>
    <source>
        <strain evidence="8 9">Georgia GA2</strain>
    </source>
</reference>
<keyword evidence="2" id="KW-0813">Transport</keyword>
<name>D6X0C2_TRICA</name>
<evidence type="ECO:0000256" key="3">
    <source>
        <dbReference type="ARBA" id="ARBA00023242"/>
    </source>
</evidence>
<dbReference type="Pfam" id="PF11715">
    <property type="entry name" value="Beta-prop_Nup120_160"/>
    <property type="match status" value="1"/>
</dbReference>
<keyword evidence="3" id="KW-0539">Nucleus</keyword>
<accession>D6X0C2</accession>
<proteinExistence type="predicted"/>
<evidence type="ECO:0000259" key="6">
    <source>
        <dbReference type="Pfam" id="PF23347"/>
    </source>
</evidence>
<dbReference type="OMA" id="TLWKNNM"/>
<reference evidence="8 9" key="1">
    <citation type="journal article" date="2008" name="Nature">
        <title>The genome of the model beetle and pest Tribolium castaneum.</title>
        <authorList>
            <consortium name="Tribolium Genome Sequencing Consortium"/>
            <person name="Richards S."/>
            <person name="Gibbs R.A."/>
            <person name="Weinstock G.M."/>
            <person name="Brown S.J."/>
            <person name="Denell R."/>
            <person name="Beeman R.W."/>
            <person name="Gibbs R."/>
            <person name="Beeman R.W."/>
            <person name="Brown S.J."/>
            <person name="Bucher G."/>
            <person name="Friedrich M."/>
            <person name="Grimmelikhuijzen C.J."/>
            <person name="Klingler M."/>
            <person name="Lorenzen M."/>
            <person name="Richards S."/>
            <person name="Roth S."/>
            <person name="Schroder R."/>
            <person name="Tautz D."/>
            <person name="Zdobnov E.M."/>
            <person name="Muzny D."/>
            <person name="Gibbs R.A."/>
            <person name="Weinstock G.M."/>
            <person name="Attaway T."/>
            <person name="Bell S."/>
            <person name="Buhay C.J."/>
            <person name="Chandrabose M.N."/>
            <person name="Chavez D."/>
            <person name="Clerk-Blankenburg K.P."/>
            <person name="Cree A."/>
            <person name="Dao M."/>
            <person name="Davis C."/>
            <person name="Chacko J."/>
            <person name="Dinh H."/>
            <person name="Dugan-Rocha S."/>
            <person name="Fowler G."/>
            <person name="Garner T.T."/>
            <person name="Garnes J."/>
            <person name="Gnirke A."/>
            <person name="Hawes A."/>
            <person name="Hernandez J."/>
            <person name="Hines S."/>
            <person name="Holder M."/>
            <person name="Hume J."/>
            <person name="Jhangiani S.N."/>
            <person name="Joshi V."/>
            <person name="Khan Z.M."/>
            <person name="Jackson L."/>
            <person name="Kovar C."/>
            <person name="Kowis A."/>
            <person name="Lee S."/>
            <person name="Lewis L.R."/>
            <person name="Margolis J."/>
            <person name="Morgan M."/>
            <person name="Nazareth L.V."/>
            <person name="Nguyen N."/>
            <person name="Okwuonu G."/>
            <person name="Parker D."/>
            <person name="Richards S."/>
            <person name="Ruiz S.J."/>
            <person name="Santibanez J."/>
            <person name="Savard J."/>
            <person name="Scherer S.E."/>
            <person name="Schneider B."/>
            <person name="Sodergren E."/>
            <person name="Tautz D."/>
            <person name="Vattahil S."/>
            <person name="Villasana D."/>
            <person name="White C.S."/>
            <person name="Wright R."/>
            <person name="Park Y."/>
            <person name="Beeman R.W."/>
            <person name="Lord J."/>
            <person name="Oppert B."/>
            <person name="Lorenzen M."/>
            <person name="Brown S."/>
            <person name="Wang L."/>
            <person name="Savard J."/>
            <person name="Tautz D."/>
            <person name="Richards S."/>
            <person name="Weinstock G."/>
            <person name="Gibbs R.A."/>
            <person name="Liu Y."/>
            <person name="Worley K."/>
            <person name="Weinstock G."/>
            <person name="Elsik C.G."/>
            <person name="Reese J.T."/>
            <person name="Elhaik E."/>
            <person name="Landan G."/>
            <person name="Graur D."/>
            <person name="Arensburger P."/>
            <person name="Atkinson P."/>
            <person name="Beeman R.W."/>
            <person name="Beidler J."/>
            <person name="Brown S.J."/>
            <person name="Demuth J.P."/>
            <person name="Drury D.W."/>
            <person name="Du Y.Z."/>
            <person name="Fujiwara H."/>
            <person name="Lorenzen M."/>
            <person name="Maselli V."/>
            <person name="Osanai M."/>
            <person name="Park Y."/>
            <person name="Robertson H.M."/>
            <person name="Tu Z."/>
            <person name="Wang J.J."/>
            <person name="Wang S."/>
            <person name="Richards S."/>
            <person name="Song H."/>
            <person name="Zhang L."/>
            <person name="Sodergren E."/>
            <person name="Werner D."/>
            <person name="Stanke M."/>
            <person name="Morgenstern B."/>
            <person name="Solovyev V."/>
            <person name="Kosarev P."/>
            <person name="Brown G."/>
            <person name="Chen H.C."/>
            <person name="Ermolaeva O."/>
            <person name="Hlavina W."/>
            <person name="Kapustin Y."/>
            <person name="Kiryutin B."/>
            <person name="Kitts P."/>
            <person name="Maglott D."/>
            <person name="Pruitt K."/>
            <person name="Sapojnikov V."/>
            <person name="Souvorov A."/>
            <person name="Mackey A.J."/>
            <person name="Waterhouse R.M."/>
            <person name="Wyder S."/>
            <person name="Zdobnov E.M."/>
            <person name="Zdobnov E.M."/>
            <person name="Wyder S."/>
            <person name="Kriventseva E.V."/>
            <person name="Kadowaki T."/>
            <person name="Bork P."/>
            <person name="Aranda M."/>
            <person name="Bao R."/>
            <person name="Beermann A."/>
            <person name="Berns N."/>
            <person name="Bolognesi R."/>
            <person name="Bonneton F."/>
            <person name="Bopp D."/>
            <person name="Brown S.J."/>
            <person name="Bucher G."/>
            <person name="Butts T."/>
            <person name="Chaumot A."/>
            <person name="Denell R.E."/>
            <person name="Ferrier D.E."/>
            <person name="Friedrich M."/>
            <person name="Gordon C.M."/>
            <person name="Jindra M."/>
            <person name="Klingler M."/>
            <person name="Lan Q."/>
            <person name="Lattorff H.M."/>
            <person name="Laudet V."/>
            <person name="von Levetsow C."/>
            <person name="Liu Z."/>
            <person name="Lutz R."/>
            <person name="Lynch J.A."/>
            <person name="da Fonseca R.N."/>
            <person name="Posnien N."/>
            <person name="Reuter R."/>
            <person name="Roth S."/>
            <person name="Savard J."/>
            <person name="Schinko J.B."/>
            <person name="Schmitt C."/>
            <person name="Schoppmeier M."/>
            <person name="Schroder R."/>
            <person name="Shippy T.D."/>
            <person name="Simonnet F."/>
            <person name="Marques-Souza H."/>
            <person name="Tautz D."/>
            <person name="Tomoyasu Y."/>
            <person name="Trauner J."/>
            <person name="Van der Zee M."/>
            <person name="Vervoort M."/>
            <person name="Wittkopp N."/>
            <person name="Wimmer E.A."/>
            <person name="Yang X."/>
            <person name="Jones A.K."/>
            <person name="Sattelle D.B."/>
            <person name="Ebert P.R."/>
            <person name="Nelson D."/>
            <person name="Scott J.G."/>
            <person name="Beeman R.W."/>
            <person name="Muthukrishnan S."/>
            <person name="Kramer K.J."/>
            <person name="Arakane Y."/>
            <person name="Beeman R.W."/>
            <person name="Zhu Q."/>
            <person name="Hogenkamp D."/>
            <person name="Dixit R."/>
            <person name="Oppert B."/>
            <person name="Jiang H."/>
            <person name="Zou Z."/>
            <person name="Marshall J."/>
            <person name="Elpidina E."/>
            <person name="Vinokurov K."/>
            <person name="Oppert C."/>
            <person name="Zou Z."/>
            <person name="Evans J."/>
            <person name="Lu Z."/>
            <person name="Zhao P."/>
            <person name="Sumathipala N."/>
            <person name="Altincicek B."/>
            <person name="Vilcinskas A."/>
            <person name="Williams M."/>
            <person name="Hultmark D."/>
            <person name="Hetru C."/>
            <person name="Jiang H."/>
            <person name="Grimmelikhuijzen C.J."/>
            <person name="Hauser F."/>
            <person name="Cazzamali G."/>
            <person name="Williamson M."/>
            <person name="Park Y."/>
            <person name="Li B."/>
            <person name="Tanaka Y."/>
            <person name="Predel R."/>
            <person name="Neupert S."/>
            <person name="Schachtner J."/>
            <person name="Verleyen P."/>
            <person name="Raible F."/>
            <person name="Bork P."/>
            <person name="Friedrich M."/>
            <person name="Walden K.K."/>
            <person name="Robertson H.M."/>
            <person name="Angeli S."/>
            <person name="Foret S."/>
            <person name="Bucher G."/>
            <person name="Schuetz S."/>
            <person name="Maleszka R."/>
            <person name="Wimmer E.A."/>
            <person name="Beeman R.W."/>
            <person name="Lorenzen M."/>
            <person name="Tomoyasu Y."/>
            <person name="Miller S.C."/>
            <person name="Grossmann D."/>
            <person name="Bucher G."/>
        </authorList>
    </citation>
    <scope>NUCLEOTIDE SEQUENCE [LARGE SCALE GENOMIC DNA]</scope>
    <source>
        <strain evidence="8 9">Georgia GA2</strain>
    </source>
</reference>
<dbReference type="FunCoup" id="D6X0C2">
    <property type="interactions" value="1345"/>
</dbReference>
<evidence type="ECO:0000313" key="8">
    <source>
        <dbReference type="EMBL" id="EFA09598.2"/>
    </source>
</evidence>
<dbReference type="InterPro" id="IPR059141">
    <property type="entry name" value="Beta-prop_Nup120_160"/>
</dbReference>
<feature type="domain" description="NUP160 middle TPR" evidence="7">
    <location>
        <begin position="814"/>
        <end position="1078"/>
    </location>
</feature>
<dbReference type="InParanoid" id="D6X0C2"/>
<feature type="domain" description="NUP160 C-terminal TPR" evidence="6">
    <location>
        <begin position="1124"/>
        <end position="1374"/>
    </location>
</feature>
<evidence type="ECO:0000256" key="2">
    <source>
        <dbReference type="ARBA" id="ARBA00022448"/>
    </source>
</evidence>
<dbReference type="Pfam" id="PF23347">
    <property type="entry name" value="TPR_Nup160_C"/>
    <property type="match status" value="1"/>
</dbReference>
<evidence type="ECO:0000313" key="9">
    <source>
        <dbReference type="Proteomes" id="UP000007266"/>
    </source>
</evidence>
<organism evidence="8 9">
    <name type="scientific">Tribolium castaneum</name>
    <name type="common">Red flour beetle</name>
    <dbReference type="NCBI Taxonomy" id="7070"/>
    <lineage>
        <taxon>Eukaryota</taxon>
        <taxon>Metazoa</taxon>
        <taxon>Ecdysozoa</taxon>
        <taxon>Arthropoda</taxon>
        <taxon>Hexapoda</taxon>
        <taxon>Insecta</taxon>
        <taxon>Pterygota</taxon>
        <taxon>Neoptera</taxon>
        <taxon>Endopterygota</taxon>
        <taxon>Coleoptera</taxon>
        <taxon>Polyphaga</taxon>
        <taxon>Cucujiformia</taxon>
        <taxon>Tenebrionidae</taxon>
        <taxon>Tenebrionidae incertae sedis</taxon>
        <taxon>Tribolium</taxon>
    </lineage>
</organism>
<evidence type="ECO:0000259" key="4">
    <source>
        <dbReference type="Pfam" id="PF11715"/>
    </source>
</evidence>
<dbReference type="Proteomes" id="UP000007266">
    <property type="component" value="Linkage group 9"/>
</dbReference>
<dbReference type="KEGG" id="tca:656625"/>
<dbReference type="InterPro" id="IPR021717">
    <property type="entry name" value="Nucleoporin_Nup160"/>
</dbReference>
<feature type="domain" description="Nucleoporin Nup120/160 beta-propeller" evidence="4">
    <location>
        <begin position="60"/>
        <end position="531"/>
    </location>
</feature>
<evidence type="ECO:0000259" key="7">
    <source>
        <dbReference type="Pfam" id="PF23354"/>
    </source>
</evidence>
<sequence>MQEIALGYREVIPDQTVSDPWREITLNTGGTQGTLQDIKVAERANGFCYRDSTRHHTRNRFIYWRISHDVLELVEHSLDINLAGNRIRYKFVDTPILDGVSIHETYDNVVVLVPTVCSVHRLVFPHPDKYHRQDHVAGVHPDLAAPSVFSEATANEARDPATFHFFTNSSSQLPYLAASSLTLAEEEAIFVLAYHSGEILLLRQSPEGKIDSAELKSESIVPRFLSGLADKLRQKDKEGDTTVSLILHTFGLETFALTLCRNGHLKFWSCSKAECVSVIDVMAETGARNQLQGAQNHILRKAVDGFDSECLLGIFMSFAAKSQLHVFKPMLSGSQVRLVRLNILDLAQTDLIDFTISTSRIWSVWRGKEGQCEVYSASNQAGSHWIPVVLENVPDASQPLSIDGETDPRQSYLQHIFHPGRFPLHIISKALNIYKRSAVISDLNLSAAHLKQQICMAVEDEVQNELKETVVSDEDYLETASYCWQQFYSCCVQYHVAGLKPLGLLVLPNSSGAVLLKKSMISFLRPLDIFEHFIYESDHMFRDQFTKYFLLSENVDITDDVISLFKVINYLDSQMSEIFAYTFERELALLKSPDVVMGALLEQIQREMDTEFTEHVAEMVRDCTDLYQSIHKILELLRIEYQIQPEEPIDSVQASINHIFTSQLGVSMVTGCLRQQIQVRFTICRSLLLISNILLERGELDWNVLEAIRSVCSPEIVVLTQANFVMVWLSGLSALQYLPTESTLQRLSSLRLSPVFNLRTNAISSISLLELFAGSTGGYEARKAFARLRHDEESLAHWHLALLPYLNCLFHIIWPISGSPILAEWLLSCGQHLWLQQYIRYISSWCEWNSCTHSFLLAASLLTTGEPYKAQELFENAAKGIFTDQFLAQRILTPDHNQTKAYINYYLKVIHLFELHKSYDCAIALANKALSVTSPDDPLTATLYSIKFKHHLALKNYQSAYDSLNANPDSDRRKDNLRDLVKKLLDEKKLDVLMGFTYSGMEELFCDIVSTRARAADPSNNIYYDFLYAYQIKRGTTFLRAAASVMYEQAFRLSQYSDPDSLEKQVKCYLAAKNALALCEPQYAYIVMPVEQIEDKTITLPTFAGSDDEPEEIIVRKQVNIINLEIMSKDLAFASAKLKLIRFNPRNYFEITNPHELVILLTSAGLFKTALTISRTFDVSYRIVFEALTKKCASLSKQNEPVTWKWLIENNLQDLPVGTKSASEAAWSLLQECVEEYEEEKMSVIHKIVCKQVIKMNLWIPQWLLSSYKKRNPSELFRLLYTSGRLEEAAEIASEYMMAALGYGKEYYGFAHAMQPTTPAVCLPVRGFITLINQLKLINSNDPEKPFLRECEHLSNVLDTYLKTAQRTSIEMCNYHLSLAMN</sequence>
<evidence type="ECO:0000259" key="5">
    <source>
        <dbReference type="Pfam" id="PF23345"/>
    </source>
</evidence>
<dbReference type="GO" id="GO:0017056">
    <property type="term" value="F:structural constituent of nuclear pore"/>
    <property type="evidence" value="ECO:0000318"/>
    <property type="project" value="GO_Central"/>
</dbReference>
<dbReference type="Pfam" id="PF23354">
    <property type="entry name" value="TPR_NUP160_120_M"/>
    <property type="match status" value="1"/>
</dbReference>
<protein>
    <submittedName>
        <fullName evidence="8">Nuclear pore complex protein Nup160 homolog-like Protein</fullName>
    </submittedName>
</protein>
<comment type="subcellular location">
    <subcellularLocation>
        <location evidence="1">Nucleus</location>
    </subcellularLocation>
</comment>
<feature type="domain" description="NUP160 helical" evidence="5">
    <location>
        <begin position="556"/>
        <end position="772"/>
    </location>
</feature>
<dbReference type="InterPro" id="IPR056547">
    <property type="entry name" value="NUP160_helical"/>
</dbReference>
<dbReference type="PANTHER" id="PTHR21286">
    <property type="entry name" value="NUCLEAR PORE COMPLEX PROTEIN NUP160"/>
    <property type="match status" value="1"/>
</dbReference>
<dbReference type="GO" id="GO:0005643">
    <property type="term" value="C:nuclear pore"/>
    <property type="evidence" value="ECO:0000318"/>
    <property type="project" value="GO_Central"/>
</dbReference>
<dbReference type="EMBL" id="KQ971372">
    <property type="protein sequence ID" value="EFA09598.2"/>
    <property type="molecule type" value="Genomic_DNA"/>
</dbReference>
<dbReference type="InterPro" id="IPR056536">
    <property type="entry name" value="TPR_NUP160_C"/>
</dbReference>
<dbReference type="STRING" id="7070.D6X0C2"/>
<dbReference type="HOGENOM" id="CLU_005083_0_0_1"/>
<dbReference type="InterPro" id="IPR056535">
    <property type="entry name" value="TPR_NUP160_M"/>
</dbReference>
<dbReference type="PANTHER" id="PTHR21286:SF0">
    <property type="entry name" value="NUCLEAR PORE COMPLEX PROTEIN NUP160"/>
    <property type="match status" value="1"/>
</dbReference>
<dbReference type="OrthoDB" id="67716at2759"/>